<organism evidence="6 7">
    <name type="scientific">Achromobacter veterisilvae</name>
    <dbReference type="NCBI Taxonomy" id="2069367"/>
    <lineage>
        <taxon>Bacteria</taxon>
        <taxon>Pseudomonadati</taxon>
        <taxon>Pseudomonadota</taxon>
        <taxon>Betaproteobacteria</taxon>
        <taxon>Burkholderiales</taxon>
        <taxon>Alcaligenaceae</taxon>
        <taxon>Achromobacter</taxon>
    </lineage>
</organism>
<dbReference type="InterPro" id="IPR002142">
    <property type="entry name" value="Peptidase_S49"/>
</dbReference>
<dbReference type="EC" id="3.4.21.-" evidence="6"/>
<dbReference type="RefSeq" id="WP_129240864.1">
    <property type="nucleotide sequence ID" value="NZ_UFQC01000010.1"/>
</dbReference>
<evidence type="ECO:0000256" key="1">
    <source>
        <dbReference type="ARBA" id="ARBA00008683"/>
    </source>
</evidence>
<dbReference type="Proteomes" id="UP000289465">
    <property type="component" value="Unassembled WGS sequence"/>
</dbReference>
<evidence type="ECO:0000259" key="5">
    <source>
        <dbReference type="Pfam" id="PF01343"/>
    </source>
</evidence>
<accession>A0A446CFE8</accession>
<sequence>MRFAHLGQRLFNTPLAIRQDKAEVIMAALAERLGVSQIMRLDGANLRPMAWDDYDDDLTKPGETIRDAGYDMVGDTPVACIKVHGTLVQKLGSLRPYSGMTGYDGIRQSILSAHADPAVEAIVLDVDSPGGEVAGCFDLVDTIYGLRGDKPIWAILTESAYSAGYAIASAADRVIVPRTGGVGSIGVIVMHVDLSKALTASGVAVTFITYGSHKTDFRPELPLSEEALNSVQAEINTMGELFVETVARNRNIAPESVRDTQAACFMGAAGVSRGLVDAVMAPDAAFLELLDLLGR</sequence>
<evidence type="ECO:0000256" key="4">
    <source>
        <dbReference type="ARBA" id="ARBA00022825"/>
    </source>
</evidence>
<dbReference type="EMBL" id="UFQC01000010">
    <property type="protein sequence ID" value="SSW66614.1"/>
    <property type="molecule type" value="Genomic_DNA"/>
</dbReference>
<feature type="domain" description="Peptidase S49" evidence="5">
    <location>
        <begin position="149"/>
        <end position="289"/>
    </location>
</feature>
<dbReference type="Gene3D" id="3.90.226.10">
    <property type="entry name" value="2-enoyl-CoA Hydratase, Chain A, domain 1"/>
    <property type="match status" value="1"/>
</dbReference>
<gene>
    <name evidence="6" type="primary">sppA</name>
    <name evidence="6" type="ORF">AVE30378_02153</name>
</gene>
<keyword evidence="4" id="KW-0720">Serine protease</keyword>
<evidence type="ECO:0000313" key="7">
    <source>
        <dbReference type="Proteomes" id="UP000289465"/>
    </source>
</evidence>
<evidence type="ECO:0000256" key="3">
    <source>
        <dbReference type="ARBA" id="ARBA00022801"/>
    </source>
</evidence>
<protein>
    <submittedName>
        <fullName evidence="6">Signal peptide peptidase SppA</fullName>
        <ecNumber evidence="6">3.4.21.-</ecNumber>
    </submittedName>
</protein>
<name>A0A446CFE8_9BURK</name>
<dbReference type="CDD" id="cd07022">
    <property type="entry name" value="S49_Sppa_36K_type"/>
    <property type="match status" value="1"/>
</dbReference>
<dbReference type="InterPro" id="IPR033855">
    <property type="entry name" value="Protein_C"/>
</dbReference>
<dbReference type="PANTHER" id="PTHR33209:SF1">
    <property type="entry name" value="PEPTIDASE S49 DOMAIN-CONTAINING PROTEIN"/>
    <property type="match status" value="1"/>
</dbReference>
<reference evidence="6 7" key="1">
    <citation type="submission" date="2018-07" db="EMBL/GenBank/DDBJ databases">
        <authorList>
            <person name="Peeters C."/>
        </authorList>
    </citation>
    <scope>NUCLEOTIDE SEQUENCE [LARGE SCALE GENOMIC DNA]</scope>
    <source>
        <strain evidence="6 7">LMG 30378</strain>
    </source>
</reference>
<dbReference type="GO" id="GO:0008236">
    <property type="term" value="F:serine-type peptidase activity"/>
    <property type="evidence" value="ECO:0007669"/>
    <property type="project" value="UniProtKB-KW"/>
</dbReference>
<dbReference type="AlphaFoldDB" id="A0A446CFE8"/>
<comment type="similarity">
    <text evidence="1">Belongs to the peptidase S49 family.</text>
</comment>
<proteinExistence type="inferred from homology"/>
<dbReference type="Pfam" id="PF01343">
    <property type="entry name" value="Peptidase_S49"/>
    <property type="match status" value="1"/>
</dbReference>
<keyword evidence="3 6" id="KW-0378">Hydrolase</keyword>
<dbReference type="OrthoDB" id="6999246at2"/>
<keyword evidence="2" id="KW-0645">Protease</keyword>
<dbReference type="PANTHER" id="PTHR33209">
    <property type="entry name" value="PROTEASE 4"/>
    <property type="match status" value="1"/>
</dbReference>
<dbReference type="Gene3D" id="6.20.330.10">
    <property type="match status" value="1"/>
</dbReference>
<dbReference type="InterPro" id="IPR029045">
    <property type="entry name" value="ClpP/crotonase-like_dom_sf"/>
</dbReference>
<dbReference type="SUPFAM" id="SSF52096">
    <property type="entry name" value="ClpP/crotonase"/>
    <property type="match status" value="1"/>
</dbReference>
<evidence type="ECO:0000256" key="2">
    <source>
        <dbReference type="ARBA" id="ARBA00022670"/>
    </source>
</evidence>
<dbReference type="GO" id="GO:0006508">
    <property type="term" value="P:proteolysis"/>
    <property type="evidence" value="ECO:0007669"/>
    <property type="project" value="UniProtKB-KW"/>
</dbReference>
<evidence type="ECO:0000313" key="6">
    <source>
        <dbReference type="EMBL" id="SSW66614.1"/>
    </source>
</evidence>